<dbReference type="GeneID" id="45699075"/>
<dbReference type="AlphaFoldDB" id="A0AAP9Y9D3"/>
<organism evidence="1 3">
    <name type="scientific">Burkholderia glumae</name>
    <name type="common">Pseudomonas glumae</name>
    <dbReference type="NCBI Taxonomy" id="337"/>
    <lineage>
        <taxon>Bacteria</taxon>
        <taxon>Pseudomonadati</taxon>
        <taxon>Pseudomonadota</taxon>
        <taxon>Betaproteobacteria</taxon>
        <taxon>Burkholderiales</taxon>
        <taxon>Burkholderiaceae</taxon>
        <taxon>Burkholderia</taxon>
    </lineage>
</organism>
<reference evidence="1 3" key="1">
    <citation type="submission" date="2020-12" db="EMBL/GenBank/DDBJ databases">
        <title>FDA dAtabase for Regulatory Grade micrObial Sequences (FDA-ARGOS): Supporting development and validation of Infectious Disease Dx tests.</title>
        <authorList>
            <person name="Minogue T."/>
            <person name="Wolcott M."/>
            <person name="Wasieloski L."/>
            <person name="Aguilar W."/>
            <person name="Moore D."/>
            <person name="Jaissle J."/>
            <person name="Tallon L."/>
            <person name="Sadzewicz L."/>
            <person name="Zhao X."/>
            <person name="Boylan J."/>
            <person name="Ott S."/>
            <person name="Bowen H."/>
            <person name="Vavikolanu K."/>
            <person name="Mehta A."/>
            <person name="Aluvathingal J."/>
            <person name="Nadendla S."/>
            <person name="Yan Y."/>
            <person name="Sichtig H."/>
        </authorList>
    </citation>
    <scope>NUCLEOTIDE SEQUENCE [LARGE SCALE GENOMIC DNA]</scope>
    <source>
        <strain evidence="1 3">FDAARGOS_949</strain>
    </source>
</reference>
<evidence type="ECO:0000313" key="3">
    <source>
        <dbReference type="Proteomes" id="UP000594892"/>
    </source>
</evidence>
<evidence type="ECO:0000313" key="4">
    <source>
        <dbReference type="Proteomes" id="UP001056386"/>
    </source>
</evidence>
<protein>
    <submittedName>
        <fullName evidence="1">Uncharacterized protein</fullName>
    </submittedName>
</protein>
<dbReference type="Proteomes" id="UP000594892">
    <property type="component" value="Chromosome 2"/>
</dbReference>
<proteinExistence type="predicted"/>
<reference evidence="2" key="2">
    <citation type="submission" date="2022-06" db="EMBL/GenBank/DDBJ databases">
        <title>Draft genome sequence of Burkholderia glumae strain GR20004 isolated from rice panicle showing bacterial panicle blight.</title>
        <authorList>
            <person name="Choi S.Y."/>
            <person name="Lee Y.H."/>
        </authorList>
    </citation>
    <scope>NUCLEOTIDE SEQUENCE</scope>
    <source>
        <strain evidence="2">GR20004</strain>
    </source>
</reference>
<dbReference type="RefSeq" id="WP_127913964.1">
    <property type="nucleotide sequence ID" value="NZ_CP065601.1"/>
</dbReference>
<accession>A0AAP9Y9D3</accession>
<keyword evidence="4" id="KW-1185">Reference proteome</keyword>
<sequence length="61" mass="6537">MLTLMTVVLFEAKLNEGRSGCNAIGGNGQFDATRWRDVLAVADIPWCFFTSPAGIICSSLA</sequence>
<dbReference type="EMBL" id="CP099587">
    <property type="protein sequence ID" value="USS47200.1"/>
    <property type="molecule type" value="Genomic_DNA"/>
</dbReference>
<evidence type="ECO:0000313" key="1">
    <source>
        <dbReference type="EMBL" id="QPQ93900.1"/>
    </source>
</evidence>
<gene>
    <name evidence="1" type="ORF">I6H06_17090</name>
    <name evidence="2" type="ORF">NFI99_20245</name>
</gene>
<name>A0AAP9Y9D3_BURGL</name>
<dbReference type="EMBL" id="CP065601">
    <property type="protein sequence ID" value="QPQ93900.1"/>
    <property type="molecule type" value="Genomic_DNA"/>
</dbReference>
<dbReference type="Proteomes" id="UP001056386">
    <property type="component" value="Chromosome 1"/>
</dbReference>
<evidence type="ECO:0000313" key="2">
    <source>
        <dbReference type="EMBL" id="USS47200.1"/>
    </source>
</evidence>